<keyword evidence="5" id="KW-0572">Peptidoglycan-anchor</keyword>
<dbReference type="EMBL" id="UGNP01000001">
    <property type="protein sequence ID" value="STX10463.1"/>
    <property type="molecule type" value="Genomic_DNA"/>
</dbReference>
<dbReference type="InterPro" id="IPR006635">
    <property type="entry name" value="NEAT_dom"/>
</dbReference>
<evidence type="ECO:0000256" key="4">
    <source>
        <dbReference type="ARBA" id="ARBA00022729"/>
    </source>
</evidence>
<evidence type="ECO:0000256" key="3">
    <source>
        <dbReference type="ARBA" id="ARBA00022525"/>
    </source>
</evidence>
<feature type="domain" description="NEAT" evidence="7">
    <location>
        <begin position="277"/>
        <end position="403"/>
    </location>
</feature>
<feature type="domain" description="NEAT" evidence="7">
    <location>
        <begin position="535"/>
        <end position="657"/>
    </location>
</feature>
<feature type="signal peptide" evidence="6">
    <location>
        <begin position="1"/>
        <end position="30"/>
    </location>
</feature>
<reference evidence="9 11" key="2">
    <citation type="submission" date="2019-03" db="EMBL/GenBank/DDBJ databases">
        <title>Genomic Encyclopedia of Type Strains, Phase IV (KMG-IV): sequencing the most valuable type-strain genomes for metagenomic binning, comparative biology and taxonomic classification.</title>
        <authorList>
            <person name="Goeker M."/>
        </authorList>
    </citation>
    <scope>NUCLEOTIDE SEQUENCE [LARGE SCALE GENOMIC DNA]</scope>
    <source>
        <strain evidence="9 11">DSM 20580</strain>
    </source>
</reference>
<evidence type="ECO:0000259" key="7">
    <source>
        <dbReference type="PROSITE" id="PS50978"/>
    </source>
</evidence>
<evidence type="ECO:0000313" key="9">
    <source>
        <dbReference type="EMBL" id="TDR42700.1"/>
    </source>
</evidence>
<reference evidence="8 10" key="1">
    <citation type="submission" date="2018-06" db="EMBL/GenBank/DDBJ databases">
        <authorList>
            <consortium name="Pathogen Informatics"/>
            <person name="Doyle S."/>
        </authorList>
    </citation>
    <scope>NUCLEOTIDE SEQUENCE [LARGE SCALE GENOMIC DNA]</scope>
    <source>
        <strain evidence="8 10">NCTC10597</strain>
    </source>
</reference>
<feature type="domain" description="NEAT" evidence="7">
    <location>
        <begin position="43"/>
        <end position="166"/>
    </location>
</feature>
<dbReference type="InterPro" id="IPR037250">
    <property type="entry name" value="NEAT_dom_sf"/>
</dbReference>
<accession>A0A8B4QCF3</accession>
<dbReference type="Gene3D" id="2.60.40.1850">
    <property type="match status" value="6"/>
</dbReference>
<feature type="chain" id="PRO_5032580291" evidence="6">
    <location>
        <begin position="31"/>
        <end position="775"/>
    </location>
</feature>
<dbReference type="PANTHER" id="PTHR37824:SF1">
    <property type="entry name" value="IRON-REGULATED SURFACE DETERMINANT PROTEIN C"/>
    <property type="match status" value="1"/>
</dbReference>
<name>A0A8B4QCF3_9BACL</name>
<feature type="domain" description="NEAT" evidence="7">
    <location>
        <begin position="663"/>
        <end position="775"/>
    </location>
</feature>
<protein>
    <submittedName>
        <fullName evidence="9">Heme-binding NEAT domain protein</fullName>
    </submittedName>
    <submittedName>
        <fullName evidence="8">Staphylococcal transferrin-binding protein A</fullName>
    </submittedName>
</protein>
<dbReference type="InterPro" id="IPR050436">
    <property type="entry name" value="IsdA"/>
</dbReference>
<evidence type="ECO:0000313" key="11">
    <source>
        <dbReference type="Proteomes" id="UP000294641"/>
    </source>
</evidence>
<proteinExistence type="predicted"/>
<dbReference type="EMBL" id="SNZG01000003">
    <property type="protein sequence ID" value="TDR42700.1"/>
    <property type="molecule type" value="Genomic_DNA"/>
</dbReference>
<organism evidence="8 10">
    <name type="scientific">Kurthia zopfii</name>
    <dbReference type="NCBI Taxonomy" id="1650"/>
    <lineage>
        <taxon>Bacteria</taxon>
        <taxon>Bacillati</taxon>
        <taxon>Bacillota</taxon>
        <taxon>Bacilli</taxon>
        <taxon>Bacillales</taxon>
        <taxon>Caryophanaceae</taxon>
        <taxon>Kurthia</taxon>
    </lineage>
</organism>
<evidence type="ECO:0000256" key="5">
    <source>
        <dbReference type="ARBA" id="ARBA00023088"/>
    </source>
</evidence>
<dbReference type="AlphaFoldDB" id="A0A8B4QCF3"/>
<dbReference type="OrthoDB" id="2930890at2"/>
<dbReference type="SUPFAM" id="SSF158911">
    <property type="entry name" value="NEAT domain-like"/>
    <property type="match status" value="6"/>
</dbReference>
<keyword evidence="2" id="KW-0134">Cell wall</keyword>
<dbReference type="Proteomes" id="UP000294641">
    <property type="component" value="Unassembled WGS sequence"/>
</dbReference>
<comment type="subcellular location">
    <subcellularLocation>
        <location evidence="1">Secreted</location>
        <location evidence="1">Cell wall</location>
        <topology evidence="1">Peptidoglycan-anchor</topology>
    </subcellularLocation>
</comment>
<evidence type="ECO:0000256" key="2">
    <source>
        <dbReference type="ARBA" id="ARBA00022512"/>
    </source>
</evidence>
<dbReference type="CDD" id="cd06920">
    <property type="entry name" value="NEAT"/>
    <property type="match status" value="4"/>
</dbReference>
<evidence type="ECO:0000256" key="1">
    <source>
        <dbReference type="ARBA" id="ARBA00004168"/>
    </source>
</evidence>
<evidence type="ECO:0000256" key="6">
    <source>
        <dbReference type="SAM" id="SignalP"/>
    </source>
</evidence>
<evidence type="ECO:0000313" key="8">
    <source>
        <dbReference type="EMBL" id="STX10463.1"/>
    </source>
</evidence>
<dbReference type="PANTHER" id="PTHR37824">
    <property type="entry name" value="IRON-REGULATED SURFACE DETERMINANT PROTEIN C"/>
    <property type="match status" value="1"/>
</dbReference>
<gene>
    <name evidence="8" type="primary">isdA</name>
    <name evidence="9" type="ORF">DFR61_10376</name>
    <name evidence="8" type="ORF">NCTC10597_02209</name>
</gene>
<evidence type="ECO:0000313" key="10">
    <source>
        <dbReference type="Proteomes" id="UP000254330"/>
    </source>
</evidence>
<dbReference type="SMART" id="SM00725">
    <property type="entry name" value="NEAT"/>
    <property type="match status" value="6"/>
</dbReference>
<dbReference type="Proteomes" id="UP000254330">
    <property type="component" value="Unassembled WGS sequence"/>
</dbReference>
<feature type="domain" description="NEAT" evidence="7">
    <location>
        <begin position="412"/>
        <end position="541"/>
    </location>
</feature>
<dbReference type="PROSITE" id="PS50978">
    <property type="entry name" value="NEAT"/>
    <property type="match status" value="6"/>
</dbReference>
<keyword evidence="3" id="KW-0964">Secreted</keyword>
<keyword evidence="4 6" id="KW-0732">Signal</keyword>
<sequence length="775" mass="86529">MNLKGYFMSATAAALMATSIFSTTATPVKAAEANTTVTQPEAAKVITTPVPYNVYKDDTYTSLSGTERNMTLVGNLAKKEDGKFEATVMIKNEKLWAEFKTEVDGKMVDTKTVSVDEKANTRVAKFDVDDITKPIKVDIAIQAGPAIMKHTVYLKFNTEAVAEQAFQVWNDEKTAISTGVTRSVETPAHFMTVDGKTYALLTLKSANAWQGFKSMVDGEMVEATVLSEDPEANTRLVKIEVPNKDELIETASHIKFGAYESTYKTYFDFNKVLEGKPYTVVGEQAFQVWNDEKNKISNMANFMTTPAKIVEKDGKKYAEVIIKQASIWQSFKTTVEGKSVDVETVSEDQAADTKVVRFELPKEKALITANIHIKMAGYEGKYVTYLDFDKIVDTTKPPVVVPPVVKPVDPNKVISTTKYNYALKAKNKKSTSVASGYIVKPLTVQKTKAGKYYTTVKLKNATMWKSFKTDVNGKMVTPKTVATDKKKNTKTVKFQVKSPKAMTKTTFTLNTKNKKLAGKHTNYFNPTSKYVKAPTVVSTKKYNYKVLKTNKKSTSATDAYMVKPASVVKMSDGKYYATVTIKNATWWKSFKTDVNGKLADVKTVSTNKAKNTRVVKFQIASPKKLVKSTVHIKATSPKYEGKYTNYIQFGKEVSTKKIATVSNKAKTSKKSFTVYKNKSSKKSMMDQYVKKPATISKVGNKTYVKMTLKNSSWWKSFQVKQGSKYVNAKVVSKTKNTRTVMFPVSSLKKASYAKVHVVIPSMKYNHKYTTKIVFK</sequence>
<keyword evidence="11" id="KW-1185">Reference proteome</keyword>
<feature type="domain" description="NEAT" evidence="7">
    <location>
        <begin position="157"/>
        <end position="285"/>
    </location>
</feature>
<dbReference type="Pfam" id="PF05031">
    <property type="entry name" value="NEAT"/>
    <property type="match status" value="6"/>
</dbReference>
<dbReference type="RefSeq" id="WP_109348553.1">
    <property type="nucleotide sequence ID" value="NZ_BJUE01000005.1"/>
</dbReference>
<comment type="caution">
    <text evidence="8">The sequence shown here is derived from an EMBL/GenBank/DDBJ whole genome shotgun (WGS) entry which is preliminary data.</text>
</comment>